<gene>
    <name evidence="1" type="ORF">VZ94_19290</name>
</gene>
<protein>
    <submittedName>
        <fullName evidence="1">Uncharacterized protein</fullName>
    </submittedName>
</protein>
<dbReference type="Proteomes" id="UP000033684">
    <property type="component" value="Unassembled WGS sequence"/>
</dbReference>
<keyword evidence="2" id="KW-1185">Reference proteome</keyword>
<dbReference type="EMBL" id="LAJX01000254">
    <property type="protein sequence ID" value="KJV05283.1"/>
    <property type="molecule type" value="Genomic_DNA"/>
</dbReference>
<organism evidence="1 2">
    <name type="scientific">Methylocucumis oryzae</name>
    <dbReference type="NCBI Taxonomy" id="1632867"/>
    <lineage>
        <taxon>Bacteria</taxon>
        <taxon>Pseudomonadati</taxon>
        <taxon>Pseudomonadota</taxon>
        <taxon>Gammaproteobacteria</taxon>
        <taxon>Methylococcales</taxon>
        <taxon>Methylococcaceae</taxon>
        <taxon>Methylocucumis</taxon>
    </lineage>
</organism>
<dbReference type="OrthoDB" id="7064567at2"/>
<name>A0A0F3IFH1_9GAMM</name>
<evidence type="ECO:0000313" key="2">
    <source>
        <dbReference type="Proteomes" id="UP000033684"/>
    </source>
</evidence>
<reference evidence="2" key="1">
    <citation type="submission" date="2015-03" db="EMBL/GenBank/DDBJ databases">
        <title>Draft genome sequence of a novel methanotroph (Sn10-6) isolated from flooded ricefield rhizosphere in India.</title>
        <authorList>
            <person name="Pandit P.S."/>
            <person name="Pore S.D."/>
            <person name="Arora P."/>
            <person name="Kapse N.G."/>
            <person name="Dhakephalkar P.K."/>
            <person name="Rahalkar M.C."/>
        </authorList>
    </citation>
    <scope>NUCLEOTIDE SEQUENCE [LARGE SCALE GENOMIC DNA]</scope>
    <source>
        <strain evidence="2">Sn10-6</strain>
    </source>
</reference>
<dbReference type="AlphaFoldDB" id="A0A0F3IFH1"/>
<evidence type="ECO:0000313" key="1">
    <source>
        <dbReference type="EMBL" id="KJV05283.1"/>
    </source>
</evidence>
<dbReference type="RefSeq" id="WP_045780484.1">
    <property type="nucleotide sequence ID" value="NZ_LAJX01000254.1"/>
</dbReference>
<accession>A0A0F3IFH1</accession>
<proteinExistence type="predicted"/>
<comment type="caution">
    <text evidence="1">The sequence shown here is derived from an EMBL/GenBank/DDBJ whole genome shotgun (WGS) entry which is preliminary data.</text>
</comment>
<sequence length="144" mass="16639">MTFINEYIPKEDLEKFNFAELNKRIKKGGGTADDWTIDREADIWLRKFYTESDHTELDGGYTGISVWDYYWKGCLMIVEIKTLETGGGRGKHCWARRRLLSINIPHELESQRPQILKDLEIAFTAYKDGGVFSSSTSFSFALEI</sequence>
<reference evidence="1 2" key="2">
    <citation type="journal article" date="2016" name="Microb. Ecol.">
        <title>Genome Characteristics of a Novel Type I Methanotroph (Sn10-6) Isolated from a Flooded Indian Rice Field.</title>
        <authorList>
            <person name="Rahalkar M.C."/>
            <person name="Pandit P.S."/>
            <person name="Dhakephalkar P.K."/>
            <person name="Pore S."/>
            <person name="Arora P."/>
            <person name="Kapse N."/>
        </authorList>
    </citation>
    <scope>NUCLEOTIDE SEQUENCE [LARGE SCALE GENOMIC DNA]</scope>
    <source>
        <strain evidence="1 2">Sn10-6</strain>
    </source>
</reference>